<dbReference type="SMART" id="SM00344">
    <property type="entry name" value="HTH_ASNC"/>
    <property type="match status" value="1"/>
</dbReference>
<dbReference type="InterPro" id="IPR011008">
    <property type="entry name" value="Dimeric_a/b-barrel"/>
</dbReference>
<dbReference type="SUPFAM" id="SSF54909">
    <property type="entry name" value="Dimeric alpha+beta barrel"/>
    <property type="match status" value="1"/>
</dbReference>
<sequence>MARSQPDVGEVDDVDLAILAVLTARADITNKALAERLHLAESTCAHRVRVLRRRGLIIDTRARVDIAALGFPLRAVVNVRLGSHTKAGVTQLFQALTQIPGVIEVFHVAGEDDFVLHVAAADAHALRDLVLEHITVHPSVRSTETHLVFDRRDGVGVLPAG</sequence>
<organism evidence="5 6">
    <name type="scientific">Microbacterium pullorum</name>
    <dbReference type="NCBI Taxonomy" id="2762236"/>
    <lineage>
        <taxon>Bacteria</taxon>
        <taxon>Bacillati</taxon>
        <taxon>Actinomycetota</taxon>
        <taxon>Actinomycetes</taxon>
        <taxon>Micrococcales</taxon>
        <taxon>Microbacteriaceae</taxon>
        <taxon>Microbacterium</taxon>
    </lineage>
</organism>
<dbReference type="Gene3D" id="3.30.70.920">
    <property type="match status" value="1"/>
</dbReference>
<dbReference type="SUPFAM" id="SSF46785">
    <property type="entry name" value="Winged helix' DNA-binding domain"/>
    <property type="match status" value="1"/>
</dbReference>
<evidence type="ECO:0000313" key="5">
    <source>
        <dbReference type="EMBL" id="MBD7956812.1"/>
    </source>
</evidence>
<dbReference type="PANTHER" id="PTHR30154:SF54">
    <property type="entry name" value="POSSIBLE TRANSCRIPTIONAL REGULATORY PROTEIN (PROBABLY LRP_ASNC-FAMILY)"/>
    <property type="match status" value="1"/>
</dbReference>
<evidence type="ECO:0000313" key="6">
    <source>
        <dbReference type="Proteomes" id="UP000648352"/>
    </source>
</evidence>
<keyword evidence="3" id="KW-0804">Transcription</keyword>
<dbReference type="Pfam" id="PF13412">
    <property type="entry name" value="HTH_24"/>
    <property type="match status" value="1"/>
</dbReference>
<accession>A0ABR8RZZ4</accession>
<dbReference type="RefSeq" id="WP_191717820.1">
    <property type="nucleotide sequence ID" value="NZ_JACSQP010000002.1"/>
</dbReference>
<evidence type="ECO:0000256" key="2">
    <source>
        <dbReference type="ARBA" id="ARBA00023125"/>
    </source>
</evidence>
<reference evidence="5 6" key="1">
    <citation type="submission" date="2020-08" db="EMBL/GenBank/DDBJ databases">
        <title>A Genomic Blueprint of the Chicken Gut Microbiome.</title>
        <authorList>
            <person name="Gilroy R."/>
            <person name="Ravi A."/>
            <person name="Getino M."/>
            <person name="Pursley I."/>
            <person name="Horton D.L."/>
            <person name="Alikhan N.-F."/>
            <person name="Baker D."/>
            <person name="Gharbi K."/>
            <person name="Hall N."/>
            <person name="Watson M."/>
            <person name="Adriaenssens E.M."/>
            <person name="Foster-Nyarko E."/>
            <person name="Jarju S."/>
            <person name="Secka A."/>
            <person name="Antonio M."/>
            <person name="Oren A."/>
            <person name="Chaudhuri R."/>
            <person name="La Ragione R.M."/>
            <person name="Hildebrand F."/>
            <person name="Pallen M.J."/>
        </authorList>
    </citation>
    <scope>NUCLEOTIDE SEQUENCE [LARGE SCALE GENOMIC DNA]</scope>
    <source>
        <strain evidence="5 6">Sa4CUA7</strain>
    </source>
</reference>
<dbReference type="PANTHER" id="PTHR30154">
    <property type="entry name" value="LEUCINE-RESPONSIVE REGULATORY PROTEIN"/>
    <property type="match status" value="1"/>
</dbReference>
<keyword evidence="2" id="KW-0238">DNA-binding</keyword>
<protein>
    <submittedName>
        <fullName evidence="5">Lrp/AsnC family transcriptional regulator</fullName>
    </submittedName>
</protein>
<dbReference type="InterPro" id="IPR000485">
    <property type="entry name" value="AsnC-type_HTH_dom"/>
</dbReference>
<dbReference type="PRINTS" id="PR00033">
    <property type="entry name" value="HTHASNC"/>
</dbReference>
<dbReference type="InterPro" id="IPR036390">
    <property type="entry name" value="WH_DNA-bd_sf"/>
</dbReference>
<dbReference type="Proteomes" id="UP000648352">
    <property type="component" value="Unassembled WGS sequence"/>
</dbReference>
<dbReference type="InterPro" id="IPR019888">
    <property type="entry name" value="Tscrpt_reg_AsnC-like"/>
</dbReference>
<dbReference type="PROSITE" id="PS50956">
    <property type="entry name" value="HTH_ASNC_2"/>
    <property type="match status" value="1"/>
</dbReference>
<dbReference type="Gene3D" id="1.10.10.10">
    <property type="entry name" value="Winged helix-like DNA-binding domain superfamily/Winged helix DNA-binding domain"/>
    <property type="match status" value="1"/>
</dbReference>
<dbReference type="InterPro" id="IPR019887">
    <property type="entry name" value="Tscrpt_reg_AsnC/Lrp_C"/>
</dbReference>
<dbReference type="InterPro" id="IPR036388">
    <property type="entry name" value="WH-like_DNA-bd_sf"/>
</dbReference>
<comment type="caution">
    <text evidence="5">The sequence shown here is derived from an EMBL/GenBank/DDBJ whole genome shotgun (WGS) entry which is preliminary data.</text>
</comment>
<feature type="domain" description="HTH asnC-type" evidence="4">
    <location>
        <begin position="11"/>
        <end position="72"/>
    </location>
</feature>
<keyword evidence="1" id="KW-0805">Transcription regulation</keyword>
<gene>
    <name evidence="5" type="ORF">H9651_04120</name>
</gene>
<name>A0ABR8RZZ4_9MICO</name>
<evidence type="ECO:0000256" key="3">
    <source>
        <dbReference type="ARBA" id="ARBA00023163"/>
    </source>
</evidence>
<keyword evidence="6" id="KW-1185">Reference proteome</keyword>
<dbReference type="EMBL" id="JACSQP010000002">
    <property type="protein sequence ID" value="MBD7956812.1"/>
    <property type="molecule type" value="Genomic_DNA"/>
</dbReference>
<evidence type="ECO:0000259" key="4">
    <source>
        <dbReference type="PROSITE" id="PS50956"/>
    </source>
</evidence>
<dbReference type="Pfam" id="PF01037">
    <property type="entry name" value="AsnC_trans_reg"/>
    <property type="match status" value="1"/>
</dbReference>
<proteinExistence type="predicted"/>
<evidence type="ECO:0000256" key="1">
    <source>
        <dbReference type="ARBA" id="ARBA00023015"/>
    </source>
</evidence>